<dbReference type="Proteomes" id="UP000809789">
    <property type="component" value="Unassembled WGS sequence"/>
</dbReference>
<dbReference type="InterPro" id="IPR029063">
    <property type="entry name" value="SAM-dependent_MTases_sf"/>
</dbReference>
<dbReference type="PANTHER" id="PTHR43591:SF30">
    <property type="entry name" value="PROTEIN-METHIONINE METHYLTRANSFERASE LAEA"/>
    <property type="match status" value="1"/>
</dbReference>
<dbReference type="AlphaFoldDB" id="A0A8K0KX61"/>
<dbReference type="GO" id="GO:0008168">
    <property type="term" value="F:methyltransferase activity"/>
    <property type="evidence" value="ECO:0007669"/>
    <property type="project" value="UniProtKB-KW"/>
</dbReference>
<evidence type="ECO:0000256" key="8">
    <source>
        <dbReference type="ARBA" id="ARBA00038158"/>
    </source>
</evidence>
<keyword evidence="3" id="KW-0808">Transferase</keyword>
<comment type="caution">
    <text evidence="10">The sequence shown here is derived from an EMBL/GenBank/DDBJ whole genome shotgun (WGS) entry which is preliminary data.</text>
</comment>
<keyword evidence="11" id="KW-1185">Reference proteome</keyword>
<evidence type="ECO:0000313" key="10">
    <source>
        <dbReference type="EMBL" id="KAG8624414.1"/>
    </source>
</evidence>
<evidence type="ECO:0000256" key="6">
    <source>
        <dbReference type="ARBA" id="ARBA00023163"/>
    </source>
</evidence>
<reference evidence="10" key="1">
    <citation type="submission" date="2021-07" db="EMBL/GenBank/DDBJ databases">
        <title>Elsinoe batatas strain:CRI-CJ2 Genome sequencing and assembly.</title>
        <authorList>
            <person name="Huang L."/>
        </authorList>
    </citation>
    <scope>NUCLEOTIDE SEQUENCE</scope>
    <source>
        <strain evidence="10">CRI-CJ2</strain>
    </source>
</reference>
<dbReference type="Pfam" id="PF13489">
    <property type="entry name" value="Methyltransf_23"/>
    <property type="match status" value="1"/>
</dbReference>
<organism evidence="10 11">
    <name type="scientific">Elsinoe batatas</name>
    <dbReference type="NCBI Taxonomy" id="2601811"/>
    <lineage>
        <taxon>Eukaryota</taxon>
        <taxon>Fungi</taxon>
        <taxon>Dikarya</taxon>
        <taxon>Ascomycota</taxon>
        <taxon>Pezizomycotina</taxon>
        <taxon>Dothideomycetes</taxon>
        <taxon>Dothideomycetidae</taxon>
        <taxon>Myriangiales</taxon>
        <taxon>Elsinoaceae</taxon>
        <taxon>Elsinoe</taxon>
    </lineage>
</organism>
<keyword evidence="7" id="KW-0539">Nucleus</keyword>
<gene>
    <name evidence="10" type="ORF">KVT40_007481</name>
</gene>
<sequence>MSIPEETYEENGRLYHRWQKGVYWLPHDEDELERLDVLHGLTYNLDKLALPLHRSPLVPEPGQPVRVLDLGCGTGFWAMEMADRYTSAEVIGTDLINCQPAAIPANVSFRPHCNFNDRFWPFGEESFDLIHLGQITATSVNWREMYGNVMKYLRPRFGHIEQLDFDIAPHIAQGARFPPRSNIEAWWRDLVKASADGGRPIAYDERQVRAELEIAGFQDITHEKIPIPWHYYRTPGENYQIGGTFQVTMVQGVGFDAYCMAPFSRVNQWTKEQITEYLTLLKREIFHTDLQIFSYFHLWTARKP</sequence>
<dbReference type="CDD" id="cd02440">
    <property type="entry name" value="AdoMet_MTases"/>
    <property type="match status" value="1"/>
</dbReference>
<comment type="similarity">
    <text evidence="8">Belongs to the methyltransferase superfamily. LaeA methyltransferase family.</text>
</comment>
<dbReference type="Gene3D" id="3.40.50.150">
    <property type="entry name" value="Vaccinia Virus protein VP39"/>
    <property type="match status" value="1"/>
</dbReference>
<dbReference type="PANTHER" id="PTHR43591">
    <property type="entry name" value="METHYLTRANSFERASE"/>
    <property type="match status" value="1"/>
</dbReference>
<evidence type="ECO:0000256" key="2">
    <source>
        <dbReference type="ARBA" id="ARBA00022603"/>
    </source>
</evidence>
<evidence type="ECO:0008006" key="12">
    <source>
        <dbReference type="Google" id="ProtNLM"/>
    </source>
</evidence>
<keyword evidence="4" id="KW-0949">S-adenosyl-L-methionine</keyword>
<protein>
    <recommendedName>
        <fullName evidence="12">S-adenosyl-L-methionine-dependent methyltransferase</fullName>
    </recommendedName>
</protein>
<evidence type="ECO:0000256" key="7">
    <source>
        <dbReference type="ARBA" id="ARBA00023242"/>
    </source>
</evidence>
<evidence type="ECO:0000256" key="9">
    <source>
        <dbReference type="ARBA" id="ARBA00047870"/>
    </source>
</evidence>
<evidence type="ECO:0000256" key="5">
    <source>
        <dbReference type="ARBA" id="ARBA00023015"/>
    </source>
</evidence>
<keyword evidence="6" id="KW-0804">Transcription</keyword>
<proteinExistence type="inferred from homology"/>
<evidence type="ECO:0000256" key="3">
    <source>
        <dbReference type="ARBA" id="ARBA00022679"/>
    </source>
</evidence>
<evidence type="ECO:0000256" key="1">
    <source>
        <dbReference type="ARBA" id="ARBA00004123"/>
    </source>
</evidence>
<keyword evidence="5" id="KW-0805">Transcription regulation</keyword>
<dbReference type="SUPFAM" id="SSF53335">
    <property type="entry name" value="S-adenosyl-L-methionine-dependent methyltransferases"/>
    <property type="match status" value="1"/>
</dbReference>
<dbReference type="EMBL" id="JAESVG020000009">
    <property type="protein sequence ID" value="KAG8624414.1"/>
    <property type="molecule type" value="Genomic_DNA"/>
</dbReference>
<evidence type="ECO:0000313" key="11">
    <source>
        <dbReference type="Proteomes" id="UP000809789"/>
    </source>
</evidence>
<comment type="catalytic activity">
    <reaction evidence="9">
        <text>L-methionyl-[protein] + S-adenosyl-L-methionine = S-methyl-L-methionyl-[protein] + S-adenosyl-L-homocysteine</text>
        <dbReference type="Rhea" id="RHEA:60560"/>
        <dbReference type="Rhea" id="RHEA-COMP:12313"/>
        <dbReference type="Rhea" id="RHEA-COMP:15592"/>
        <dbReference type="ChEBI" id="CHEBI:16044"/>
        <dbReference type="ChEBI" id="CHEBI:57856"/>
        <dbReference type="ChEBI" id="CHEBI:59789"/>
        <dbReference type="ChEBI" id="CHEBI:142742"/>
    </reaction>
    <physiologicalReaction direction="left-to-right" evidence="9">
        <dbReference type="Rhea" id="RHEA:60561"/>
    </physiologicalReaction>
</comment>
<dbReference type="GO" id="GO:0005634">
    <property type="term" value="C:nucleus"/>
    <property type="evidence" value="ECO:0007669"/>
    <property type="project" value="UniProtKB-SubCell"/>
</dbReference>
<dbReference type="GO" id="GO:0032259">
    <property type="term" value="P:methylation"/>
    <property type="evidence" value="ECO:0007669"/>
    <property type="project" value="UniProtKB-KW"/>
</dbReference>
<dbReference type="OrthoDB" id="2013972at2759"/>
<name>A0A8K0KX61_9PEZI</name>
<keyword evidence="2" id="KW-0489">Methyltransferase</keyword>
<evidence type="ECO:0000256" key="4">
    <source>
        <dbReference type="ARBA" id="ARBA00022691"/>
    </source>
</evidence>
<comment type="subcellular location">
    <subcellularLocation>
        <location evidence="1">Nucleus</location>
    </subcellularLocation>
</comment>
<accession>A0A8K0KX61</accession>